<feature type="domain" description="HD-GYP" evidence="1">
    <location>
        <begin position="1"/>
        <end position="71"/>
    </location>
</feature>
<dbReference type="InterPro" id="IPR037522">
    <property type="entry name" value="HD_GYP_dom"/>
</dbReference>
<dbReference type="PANTHER" id="PTHR45228:SF5">
    <property type="entry name" value="CYCLIC DI-GMP PHOSPHODIESTERASE VC_1348-RELATED"/>
    <property type="match status" value="1"/>
</dbReference>
<gene>
    <name evidence="2" type="ORF">S01H4_20925</name>
</gene>
<protein>
    <recommendedName>
        <fullName evidence="1">HD-GYP domain-containing protein</fullName>
    </recommendedName>
</protein>
<sequence>MKPGKLDDKEFEIMKTHVEKGREIIQRSKWLHDALDVVTYHHEKMTGKGYLKGVSGSDIPVTARIFAIADV</sequence>
<proteinExistence type="predicted"/>
<dbReference type="Gene3D" id="1.10.3210.10">
    <property type="entry name" value="Hypothetical protein af1432"/>
    <property type="match status" value="1"/>
</dbReference>
<dbReference type="AlphaFoldDB" id="X1AFD7"/>
<dbReference type="Pfam" id="PF13487">
    <property type="entry name" value="HD_5"/>
    <property type="match status" value="1"/>
</dbReference>
<name>X1AFD7_9ZZZZ</name>
<comment type="caution">
    <text evidence="2">The sequence shown here is derived from an EMBL/GenBank/DDBJ whole genome shotgun (WGS) entry which is preliminary data.</text>
</comment>
<dbReference type="SUPFAM" id="SSF109604">
    <property type="entry name" value="HD-domain/PDEase-like"/>
    <property type="match status" value="1"/>
</dbReference>
<dbReference type="InterPro" id="IPR052020">
    <property type="entry name" value="Cyclic_di-GMP/3'3'-cGAMP_PDE"/>
</dbReference>
<evidence type="ECO:0000313" key="2">
    <source>
        <dbReference type="EMBL" id="GAG68492.1"/>
    </source>
</evidence>
<organism evidence="2">
    <name type="scientific">marine sediment metagenome</name>
    <dbReference type="NCBI Taxonomy" id="412755"/>
    <lineage>
        <taxon>unclassified sequences</taxon>
        <taxon>metagenomes</taxon>
        <taxon>ecological metagenomes</taxon>
    </lineage>
</organism>
<reference evidence="2" key="1">
    <citation type="journal article" date="2014" name="Front. Microbiol.">
        <title>High frequency of phylogenetically diverse reductive dehalogenase-homologous genes in deep subseafloor sedimentary metagenomes.</title>
        <authorList>
            <person name="Kawai M."/>
            <person name="Futagami T."/>
            <person name="Toyoda A."/>
            <person name="Takaki Y."/>
            <person name="Nishi S."/>
            <person name="Hori S."/>
            <person name="Arai W."/>
            <person name="Tsubouchi T."/>
            <person name="Morono Y."/>
            <person name="Uchiyama I."/>
            <person name="Ito T."/>
            <person name="Fujiyama A."/>
            <person name="Inagaki F."/>
            <person name="Takami H."/>
        </authorList>
    </citation>
    <scope>NUCLEOTIDE SEQUENCE</scope>
    <source>
        <strain evidence="2">Expedition CK06-06</strain>
    </source>
</reference>
<dbReference type="PANTHER" id="PTHR45228">
    <property type="entry name" value="CYCLIC DI-GMP PHOSPHODIESTERASE TM_0186-RELATED"/>
    <property type="match status" value="1"/>
</dbReference>
<evidence type="ECO:0000259" key="1">
    <source>
        <dbReference type="PROSITE" id="PS51832"/>
    </source>
</evidence>
<accession>X1AFD7</accession>
<feature type="non-terminal residue" evidence="2">
    <location>
        <position position="71"/>
    </location>
</feature>
<dbReference type="PROSITE" id="PS51832">
    <property type="entry name" value="HD_GYP"/>
    <property type="match status" value="1"/>
</dbReference>
<dbReference type="CDD" id="cd00077">
    <property type="entry name" value="HDc"/>
    <property type="match status" value="1"/>
</dbReference>
<dbReference type="EMBL" id="BART01009443">
    <property type="protein sequence ID" value="GAG68492.1"/>
    <property type="molecule type" value="Genomic_DNA"/>
</dbReference>
<dbReference type="InterPro" id="IPR003607">
    <property type="entry name" value="HD/PDEase_dom"/>
</dbReference>